<keyword evidence="5" id="KW-1185">Reference proteome</keyword>
<evidence type="ECO:0000256" key="2">
    <source>
        <dbReference type="SAM" id="SignalP"/>
    </source>
</evidence>
<keyword evidence="2" id="KW-0732">Signal</keyword>
<reference evidence="4" key="1">
    <citation type="submission" date="2023-08" db="EMBL/GenBank/DDBJ databases">
        <title>Chromosome-level Genome Assembly of mud carp (Cirrhinus molitorella).</title>
        <authorList>
            <person name="Liu H."/>
        </authorList>
    </citation>
    <scope>NUCLEOTIDE SEQUENCE</scope>
    <source>
        <strain evidence="4">Prfri</strain>
        <tissue evidence="4">Muscle</tissue>
    </source>
</reference>
<feature type="chain" id="PRO_5041671581" description="Fibrinogen C-terminal domain-containing protein" evidence="2">
    <location>
        <begin position="24"/>
        <end position="580"/>
    </location>
</feature>
<dbReference type="Pfam" id="PF00147">
    <property type="entry name" value="Fibrinogen_C"/>
    <property type="match status" value="2"/>
</dbReference>
<feature type="region of interest" description="Disordered" evidence="1">
    <location>
        <begin position="559"/>
        <end position="580"/>
    </location>
</feature>
<dbReference type="SMART" id="SM00186">
    <property type="entry name" value="FBG"/>
    <property type="match status" value="2"/>
</dbReference>
<dbReference type="PROSITE" id="PS51406">
    <property type="entry name" value="FIBRINOGEN_C_2"/>
    <property type="match status" value="2"/>
</dbReference>
<proteinExistence type="predicted"/>
<dbReference type="Proteomes" id="UP001187343">
    <property type="component" value="Unassembled WGS sequence"/>
</dbReference>
<feature type="compositionally biased region" description="Basic and acidic residues" evidence="1">
    <location>
        <begin position="559"/>
        <end position="573"/>
    </location>
</feature>
<name>A0AA88PM32_9TELE</name>
<feature type="signal peptide" evidence="2">
    <location>
        <begin position="1"/>
        <end position="23"/>
    </location>
</feature>
<dbReference type="Gene3D" id="3.90.215.10">
    <property type="entry name" value="Gamma Fibrinogen, chain A, domain 1"/>
    <property type="match status" value="3"/>
</dbReference>
<feature type="domain" description="Fibrinogen C-terminal" evidence="3">
    <location>
        <begin position="229"/>
        <end position="417"/>
    </location>
</feature>
<dbReference type="SUPFAM" id="SSF56496">
    <property type="entry name" value="Fibrinogen C-terminal domain-like"/>
    <property type="match status" value="3"/>
</dbReference>
<dbReference type="InterPro" id="IPR050373">
    <property type="entry name" value="Fibrinogen_C-term_domain"/>
</dbReference>
<dbReference type="InterPro" id="IPR002181">
    <property type="entry name" value="Fibrinogen_a/b/g_C_dom"/>
</dbReference>
<dbReference type="GO" id="GO:0005615">
    <property type="term" value="C:extracellular space"/>
    <property type="evidence" value="ECO:0007669"/>
    <property type="project" value="TreeGrafter"/>
</dbReference>
<dbReference type="PANTHER" id="PTHR19143:SF225">
    <property type="entry name" value="MICROFIBRIL-ASSOCIATED GLYCOPROTEIN 4"/>
    <property type="match status" value="1"/>
</dbReference>
<dbReference type="InterPro" id="IPR036056">
    <property type="entry name" value="Fibrinogen-like_C"/>
</dbReference>
<protein>
    <recommendedName>
        <fullName evidence="3">Fibrinogen C-terminal domain-containing protein</fullName>
    </recommendedName>
</protein>
<sequence>MITNMIVLLCLSAVLMGADVAKSDFPRAKDCSDIYENGYRTSGVYTVSTLDGPVQVYCEMASGGLNDQGYWTVILRRTNDEVNFFRPWRSYKWGFGNKEGDYWLGLEFLHQLTRRHQYRLRVDLEDFQGQKAYAVYRFFSVGSEADGYKLHVSGFVNGGAVLMGADVVKSDSPRAKDCSDIYASGSRTSGFSAHTGAPDPLSWTSEAMITNMIVLLCLSAVLMGTDVVKSGSPRAKDCSDIYASGYRTSGVYTISTIDGPVQVYCEMVSGGLNDQGYWTVILRRTNDEVNFFRPWRSYKWGFGNKKGDYWLGLEFLHQLTRRHQYRLRVDLEDFQGQKAYAVYRFFSVDSEADGYKLHVSGFVNGGAGDSLSYHNGMKFSTFNKDQDRSPNNCANTNYGGFWYNYCFVTNPTGPYLWEKEVLMGADVVKSDVPCAKDCSDIYESGYRTSGVYNISTIDGPVQVYCEMVSGELNDQGHWRALGQEYTPKNPPKKLVCTGQPPESEICWMPPKICVLWRDKGFKIWRKKGRVVKGSRESLCSARRGLRLAASDWRALHATKEEHDGKNQMRDSEGRVPLAAE</sequence>
<evidence type="ECO:0000259" key="3">
    <source>
        <dbReference type="PROSITE" id="PS51406"/>
    </source>
</evidence>
<dbReference type="EMBL" id="JAUYZG010000013">
    <property type="protein sequence ID" value="KAK2891378.1"/>
    <property type="molecule type" value="Genomic_DNA"/>
</dbReference>
<gene>
    <name evidence="4" type="ORF">Q8A67_014021</name>
</gene>
<comment type="caution">
    <text evidence="4">The sequence shown here is derived from an EMBL/GenBank/DDBJ whole genome shotgun (WGS) entry which is preliminary data.</text>
</comment>
<feature type="domain" description="Fibrinogen C-terminal" evidence="3">
    <location>
        <begin position="22"/>
        <end position="160"/>
    </location>
</feature>
<evidence type="ECO:0000313" key="4">
    <source>
        <dbReference type="EMBL" id="KAK2891378.1"/>
    </source>
</evidence>
<evidence type="ECO:0000313" key="5">
    <source>
        <dbReference type="Proteomes" id="UP001187343"/>
    </source>
</evidence>
<organism evidence="4 5">
    <name type="scientific">Cirrhinus molitorella</name>
    <name type="common">mud carp</name>
    <dbReference type="NCBI Taxonomy" id="172907"/>
    <lineage>
        <taxon>Eukaryota</taxon>
        <taxon>Metazoa</taxon>
        <taxon>Chordata</taxon>
        <taxon>Craniata</taxon>
        <taxon>Vertebrata</taxon>
        <taxon>Euteleostomi</taxon>
        <taxon>Actinopterygii</taxon>
        <taxon>Neopterygii</taxon>
        <taxon>Teleostei</taxon>
        <taxon>Ostariophysi</taxon>
        <taxon>Cypriniformes</taxon>
        <taxon>Cyprinidae</taxon>
        <taxon>Labeoninae</taxon>
        <taxon>Labeonini</taxon>
        <taxon>Cirrhinus</taxon>
    </lineage>
</organism>
<dbReference type="AlphaFoldDB" id="A0AA88PM32"/>
<evidence type="ECO:0000256" key="1">
    <source>
        <dbReference type="SAM" id="MobiDB-lite"/>
    </source>
</evidence>
<dbReference type="InterPro" id="IPR014716">
    <property type="entry name" value="Fibrinogen_a/b/g_C_1"/>
</dbReference>
<accession>A0AA88PM32</accession>
<dbReference type="PANTHER" id="PTHR19143">
    <property type="entry name" value="FIBRINOGEN/TENASCIN/ANGIOPOEITIN"/>
    <property type="match status" value="1"/>
</dbReference>
<dbReference type="CDD" id="cd00087">
    <property type="entry name" value="FReD"/>
    <property type="match status" value="1"/>
</dbReference>